<proteinExistence type="predicted"/>
<dbReference type="PANTHER" id="PTHR11017:SF259">
    <property type="entry name" value="ADP-RIBOSYL CYCLASE_CYCLIC ADP-RIBOSE HYDROLASE"/>
    <property type="match status" value="1"/>
</dbReference>
<accession>G7KDV2</accession>
<evidence type="ECO:0000259" key="1">
    <source>
        <dbReference type="Pfam" id="PF01582"/>
    </source>
</evidence>
<keyword evidence="4" id="KW-1185">Reference proteome</keyword>
<evidence type="ECO:0000313" key="4">
    <source>
        <dbReference type="Proteomes" id="UP000002051"/>
    </source>
</evidence>
<evidence type="ECO:0000313" key="2">
    <source>
        <dbReference type="EMBL" id="AES96680.1"/>
    </source>
</evidence>
<dbReference type="Proteomes" id="UP000002051">
    <property type="component" value="Chromosome 5"/>
</dbReference>
<dbReference type="EMBL" id="CM001221">
    <property type="protein sequence ID" value="AES96680.1"/>
    <property type="molecule type" value="Genomic_DNA"/>
</dbReference>
<dbReference type="HOGENOM" id="CLU_1201391_0_0_1"/>
<reference evidence="3" key="3">
    <citation type="submission" date="2015-04" db="UniProtKB">
        <authorList>
            <consortium name="EnsemblPlants"/>
        </authorList>
    </citation>
    <scope>IDENTIFICATION</scope>
    <source>
        <strain evidence="3">cv. Jemalong A17</strain>
    </source>
</reference>
<gene>
    <name evidence="2" type="ordered locus">MTR_5g039980</name>
</gene>
<feature type="domain" description="TIR" evidence="1">
    <location>
        <begin position="2"/>
        <end position="46"/>
    </location>
</feature>
<organism evidence="2 4">
    <name type="scientific">Medicago truncatula</name>
    <name type="common">Barrel medic</name>
    <name type="synonym">Medicago tribuloides</name>
    <dbReference type="NCBI Taxonomy" id="3880"/>
    <lineage>
        <taxon>Eukaryota</taxon>
        <taxon>Viridiplantae</taxon>
        <taxon>Streptophyta</taxon>
        <taxon>Embryophyta</taxon>
        <taxon>Tracheophyta</taxon>
        <taxon>Spermatophyta</taxon>
        <taxon>Magnoliopsida</taxon>
        <taxon>eudicotyledons</taxon>
        <taxon>Gunneridae</taxon>
        <taxon>Pentapetalae</taxon>
        <taxon>rosids</taxon>
        <taxon>fabids</taxon>
        <taxon>Fabales</taxon>
        <taxon>Fabaceae</taxon>
        <taxon>Papilionoideae</taxon>
        <taxon>50 kb inversion clade</taxon>
        <taxon>NPAAA clade</taxon>
        <taxon>Hologalegina</taxon>
        <taxon>IRL clade</taxon>
        <taxon>Trifolieae</taxon>
        <taxon>Medicago</taxon>
    </lineage>
</organism>
<dbReference type="GO" id="GO:0007165">
    <property type="term" value="P:signal transduction"/>
    <property type="evidence" value="ECO:0007669"/>
    <property type="project" value="InterPro"/>
</dbReference>
<dbReference type="InterPro" id="IPR044974">
    <property type="entry name" value="Disease_R_plants"/>
</dbReference>
<dbReference type="Pfam" id="PF01582">
    <property type="entry name" value="TIR"/>
    <property type="match status" value="1"/>
</dbReference>
<protein>
    <submittedName>
        <fullName evidence="2">NBS-LRR type disease resistance protein, putative</fullName>
    </submittedName>
</protein>
<dbReference type="EnsemblPlants" id="AES96680">
    <property type="protein sequence ID" value="AES96680"/>
    <property type="gene ID" value="MTR_5g039980"/>
</dbReference>
<reference evidence="2 4" key="2">
    <citation type="journal article" date="2014" name="BMC Genomics">
        <title>An improved genome release (version Mt4.0) for the model legume Medicago truncatula.</title>
        <authorList>
            <person name="Tang H."/>
            <person name="Krishnakumar V."/>
            <person name="Bidwell S."/>
            <person name="Rosen B."/>
            <person name="Chan A."/>
            <person name="Zhou S."/>
            <person name="Gentzbittel L."/>
            <person name="Childs K.L."/>
            <person name="Yandell M."/>
            <person name="Gundlach H."/>
            <person name="Mayer K.F."/>
            <person name="Schwartz D.C."/>
            <person name="Town C.D."/>
        </authorList>
    </citation>
    <scope>GENOME REANNOTATION</scope>
    <source>
        <strain evidence="3 4">cv. Jemalong A17</strain>
    </source>
</reference>
<dbReference type="AlphaFoldDB" id="G7KDV2"/>
<dbReference type="GO" id="GO:0006952">
    <property type="term" value="P:defense response"/>
    <property type="evidence" value="ECO:0007669"/>
    <property type="project" value="InterPro"/>
</dbReference>
<reference evidence="2 4" key="1">
    <citation type="journal article" date="2011" name="Nature">
        <title>The Medicago genome provides insight into the evolution of rhizobial symbioses.</title>
        <authorList>
            <person name="Young N.D."/>
            <person name="Debelle F."/>
            <person name="Oldroyd G.E."/>
            <person name="Geurts R."/>
            <person name="Cannon S.B."/>
            <person name="Udvardi M.K."/>
            <person name="Benedito V.A."/>
            <person name="Mayer K.F."/>
            <person name="Gouzy J."/>
            <person name="Schoof H."/>
            <person name="Van de Peer Y."/>
            <person name="Proost S."/>
            <person name="Cook D.R."/>
            <person name="Meyers B.C."/>
            <person name="Spannagl M."/>
            <person name="Cheung F."/>
            <person name="De Mita S."/>
            <person name="Krishnakumar V."/>
            <person name="Gundlach H."/>
            <person name="Zhou S."/>
            <person name="Mudge J."/>
            <person name="Bharti A.K."/>
            <person name="Murray J.D."/>
            <person name="Naoumkina M.A."/>
            <person name="Rosen B."/>
            <person name="Silverstein K.A."/>
            <person name="Tang H."/>
            <person name="Rombauts S."/>
            <person name="Zhao P.X."/>
            <person name="Zhou P."/>
            <person name="Barbe V."/>
            <person name="Bardou P."/>
            <person name="Bechner M."/>
            <person name="Bellec A."/>
            <person name="Berger A."/>
            <person name="Berges H."/>
            <person name="Bidwell S."/>
            <person name="Bisseling T."/>
            <person name="Choisne N."/>
            <person name="Couloux A."/>
            <person name="Denny R."/>
            <person name="Deshpande S."/>
            <person name="Dai X."/>
            <person name="Doyle J.J."/>
            <person name="Dudez A.M."/>
            <person name="Farmer A.D."/>
            <person name="Fouteau S."/>
            <person name="Franken C."/>
            <person name="Gibelin C."/>
            <person name="Gish J."/>
            <person name="Goldstein S."/>
            <person name="Gonzalez A.J."/>
            <person name="Green P.J."/>
            <person name="Hallab A."/>
            <person name="Hartog M."/>
            <person name="Hua A."/>
            <person name="Humphray S.J."/>
            <person name="Jeong D.H."/>
            <person name="Jing Y."/>
            <person name="Jocker A."/>
            <person name="Kenton S.M."/>
            <person name="Kim D.J."/>
            <person name="Klee K."/>
            <person name="Lai H."/>
            <person name="Lang C."/>
            <person name="Lin S."/>
            <person name="Macmil S.L."/>
            <person name="Magdelenat G."/>
            <person name="Matthews L."/>
            <person name="McCorrison J."/>
            <person name="Monaghan E.L."/>
            <person name="Mun J.H."/>
            <person name="Najar F.Z."/>
            <person name="Nicholson C."/>
            <person name="Noirot C."/>
            <person name="O'Bleness M."/>
            <person name="Paule C.R."/>
            <person name="Poulain J."/>
            <person name="Prion F."/>
            <person name="Qin B."/>
            <person name="Qu C."/>
            <person name="Retzel E.F."/>
            <person name="Riddle C."/>
            <person name="Sallet E."/>
            <person name="Samain S."/>
            <person name="Samson N."/>
            <person name="Sanders I."/>
            <person name="Saurat O."/>
            <person name="Scarpelli C."/>
            <person name="Schiex T."/>
            <person name="Segurens B."/>
            <person name="Severin A.J."/>
            <person name="Sherrier D.J."/>
            <person name="Shi R."/>
            <person name="Sims S."/>
            <person name="Singer S.R."/>
            <person name="Sinharoy S."/>
            <person name="Sterck L."/>
            <person name="Viollet A."/>
            <person name="Wang B.B."/>
            <person name="Wang K."/>
            <person name="Wang M."/>
            <person name="Wang X."/>
            <person name="Warfsmann J."/>
            <person name="Weissenbach J."/>
            <person name="White D.D."/>
            <person name="White J.D."/>
            <person name="Wiley G.B."/>
            <person name="Wincker P."/>
            <person name="Xing Y."/>
            <person name="Yang L."/>
            <person name="Yao Z."/>
            <person name="Ying F."/>
            <person name="Zhai J."/>
            <person name="Zhou L."/>
            <person name="Zuber A."/>
            <person name="Denarie J."/>
            <person name="Dixon R.A."/>
            <person name="May G.D."/>
            <person name="Schwartz D.C."/>
            <person name="Rogers J."/>
            <person name="Quetier F."/>
            <person name="Town C.D."/>
            <person name="Roe B.A."/>
        </authorList>
    </citation>
    <scope>NUCLEOTIDE SEQUENCE [LARGE SCALE GENOMIC DNA]</scope>
    <source>
        <strain evidence="2">A17</strain>
        <strain evidence="3 4">cv. Jemalong A17</strain>
    </source>
</reference>
<evidence type="ECO:0000313" key="3">
    <source>
        <dbReference type="EnsemblPlants" id="AES96680"/>
    </source>
</evidence>
<dbReference type="InterPro" id="IPR027417">
    <property type="entry name" value="P-loop_NTPase"/>
</dbReference>
<dbReference type="SUPFAM" id="SSF52540">
    <property type="entry name" value="P-loop containing nucleoside triphosphate hydrolases"/>
    <property type="match status" value="1"/>
</dbReference>
<dbReference type="Gene3D" id="3.40.50.10140">
    <property type="entry name" value="Toll/interleukin-1 receptor homology (TIR) domain"/>
    <property type="match status" value="1"/>
</dbReference>
<dbReference type="PaxDb" id="3880-AES96680"/>
<dbReference type="eggNOG" id="ENOG502R41B">
    <property type="taxonomic scope" value="Eukaryota"/>
</dbReference>
<name>G7KDV2_MEDTR</name>
<sequence length="231" mass="26093">MKISECIELSGQTVLPIFYDGSPSEVRKKNGNYEKAFQKHESMKGALTQVANPWLEYKGSIGEIIRVRKAILDSDNDVRAVGICGMNYGPTEVQKKLLCQTLNEENLQICNLSMGSNLIRTTLCQIKSLTVLDNVHQVEQLEKLHGVDEVYKVRLINHNDALQLFCRKALKIDDVMSGYINSTDDVLEYAKGLNPRADIMDVLLISFEGLKDTEKDIFLDIACFFHQSMET</sequence>
<dbReference type="InterPro" id="IPR035897">
    <property type="entry name" value="Toll_tir_struct_dom_sf"/>
</dbReference>
<dbReference type="PANTHER" id="PTHR11017">
    <property type="entry name" value="LEUCINE-RICH REPEAT-CONTAINING PROTEIN"/>
    <property type="match status" value="1"/>
</dbReference>
<dbReference type="InterPro" id="IPR000157">
    <property type="entry name" value="TIR_dom"/>
</dbReference>